<dbReference type="InterPro" id="IPR029064">
    <property type="entry name" value="Ribosomal_eL30-like_sf"/>
</dbReference>
<sequence>MIGRNEAAEIWNRLQELETPVLSVYADIDPSNPDNRGGAWRVRVKNALKDIPEIHERTEHRPSLYDEVVALIDEERPEAKTMALFARQNHLGKTFLERIDLKVAVPVVDLVGGRVDARWGEPWIAPLLYALDEYQRAAALHIHGTEWHLYEFFLGEFEEIDGVFAEVDEQDWKELREAADFIRSGRLRAEVTPDLSGSTKDRWAAKSRHWRRKLYQRLVRLVEKALEARGIERLVILGDHAEAAMVASLFTGRYHDMIAAILPNPSDGNDIDPRKLHDLVLPALEAAERREEMRLLDRIREEPGPMGLEAVIDAIQFGRVDVVAVPFRTEAKIWHCPDSGLYGGTRAAAERYCAEPVEVPLADHIFRLAENFGTRVEFVDGEAADRLREEFGGIAAHRRW</sequence>
<dbReference type="EMBL" id="FNFV01000001">
    <property type="protein sequence ID" value="SDJ99506.1"/>
    <property type="molecule type" value="Genomic_DNA"/>
</dbReference>
<evidence type="ECO:0000313" key="2">
    <source>
        <dbReference type="Proteomes" id="UP000199328"/>
    </source>
</evidence>
<accession>A0A1G8Y9V6</accession>
<dbReference type="STRING" id="990712.SAMN05216257_101239"/>
<reference evidence="2" key="1">
    <citation type="submission" date="2016-10" db="EMBL/GenBank/DDBJ databases">
        <authorList>
            <person name="Varghese N."/>
            <person name="Submissions S."/>
        </authorList>
    </citation>
    <scope>NUCLEOTIDE SEQUENCE [LARGE SCALE GENOMIC DNA]</scope>
    <source>
        <strain evidence="2">CGMCC 1.10789</strain>
    </source>
</reference>
<dbReference type="Pfam" id="PF18854">
    <property type="entry name" value="baeRF_family10"/>
    <property type="match status" value="1"/>
</dbReference>
<proteinExistence type="predicted"/>
<name>A0A1G8Y9V6_9RHOB</name>
<dbReference type="AlphaFoldDB" id="A0A1G8Y9V6"/>
<protein>
    <submittedName>
        <fullName evidence="1">Uncharacterized protein</fullName>
    </submittedName>
</protein>
<dbReference type="RefSeq" id="WP_092497358.1">
    <property type="nucleotide sequence ID" value="NZ_FNFV01000001.1"/>
</dbReference>
<dbReference type="OrthoDB" id="8583694at2"/>
<keyword evidence="2" id="KW-1185">Reference proteome</keyword>
<dbReference type="InterPro" id="IPR041202">
    <property type="entry name" value="BaeRF_family10"/>
</dbReference>
<dbReference type="Proteomes" id="UP000199328">
    <property type="component" value="Unassembled WGS sequence"/>
</dbReference>
<evidence type="ECO:0000313" key="1">
    <source>
        <dbReference type="EMBL" id="SDJ99506.1"/>
    </source>
</evidence>
<gene>
    <name evidence="1" type="ORF">SAMN05216257_101239</name>
</gene>
<organism evidence="1 2">
    <name type="scientific">Meinhardsimonia xiamenensis</name>
    <dbReference type="NCBI Taxonomy" id="990712"/>
    <lineage>
        <taxon>Bacteria</taxon>
        <taxon>Pseudomonadati</taxon>
        <taxon>Pseudomonadota</taxon>
        <taxon>Alphaproteobacteria</taxon>
        <taxon>Rhodobacterales</taxon>
        <taxon>Paracoccaceae</taxon>
        <taxon>Meinhardsimonia</taxon>
    </lineage>
</organism>
<dbReference type="SUPFAM" id="SSF55315">
    <property type="entry name" value="L30e-like"/>
    <property type="match status" value="1"/>
</dbReference>